<evidence type="ECO:0000259" key="6">
    <source>
        <dbReference type="Pfam" id="PF01330"/>
    </source>
</evidence>
<dbReference type="HAMAP" id="MF_00031">
    <property type="entry name" value="DNA_HJ_migration_RuvA"/>
    <property type="match status" value="1"/>
</dbReference>
<feature type="domain" description="DNA helicase Holliday junction RuvA type" evidence="6">
    <location>
        <begin position="1"/>
        <end position="61"/>
    </location>
</feature>
<dbReference type="NCBIfam" id="TIGR00084">
    <property type="entry name" value="ruvA"/>
    <property type="match status" value="1"/>
</dbReference>
<dbReference type="SUPFAM" id="SSF50249">
    <property type="entry name" value="Nucleic acid-binding proteins"/>
    <property type="match status" value="1"/>
</dbReference>
<name>A0A2M7R7M5_9BACT</name>
<dbReference type="GO" id="GO:0003677">
    <property type="term" value="F:DNA binding"/>
    <property type="evidence" value="ECO:0007669"/>
    <property type="project" value="UniProtKB-KW"/>
</dbReference>
<dbReference type="CDD" id="cd14332">
    <property type="entry name" value="UBA_RuvA_C"/>
    <property type="match status" value="1"/>
</dbReference>
<dbReference type="Proteomes" id="UP000230767">
    <property type="component" value="Unassembled WGS sequence"/>
</dbReference>
<organism evidence="7 8">
    <name type="scientific">Candidatus Nealsonbacteria bacterium CG_4_10_14_0_8_um_filter_37_14</name>
    <dbReference type="NCBI Taxonomy" id="1974684"/>
    <lineage>
        <taxon>Bacteria</taxon>
        <taxon>Candidatus Nealsoniibacteriota</taxon>
    </lineage>
</organism>
<comment type="caution">
    <text evidence="7">The sequence shown here is derived from an EMBL/GenBank/DDBJ whole genome shotgun (WGS) entry which is preliminary data.</text>
</comment>
<dbReference type="InterPro" id="IPR013849">
    <property type="entry name" value="DNA_helicase_Holl-junc_RuvA_I"/>
</dbReference>
<dbReference type="InterPro" id="IPR011114">
    <property type="entry name" value="RuvA_C"/>
</dbReference>
<evidence type="ECO:0000256" key="5">
    <source>
        <dbReference type="ARBA" id="ARBA00023204"/>
    </source>
</evidence>
<dbReference type="Pfam" id="PF14520">
    <property type="entry name" value="HHH_5"/>
    <property type="match status" value="1"/>
</dbReference>
<evidence type="ECO:0000256" key="3">
    <source>
        <dbReference type="ARBA" id="ARBA00023125"/>
    </source>
</evidence>
<dbReference type="Pfam" id="PF01330">
    <property type="entry name" value="RuvA_N"/>
    <property type="match status" value="1"/>
</dbReference>
<dbReference type="GO" id="GO:0009379">
    <property type="term" value="C:Holliday junction helicase complex"/>
    <property type="evidence" value="ECO:0007669"/>
    <property type="project" value="InterPro"/>
</dbReference>
<keyword evidence="4" id="KW-0233">DNA recombination</keyword>
<evidence type="ECO:0000313" key="8">
    <source>
        <dbReference type="Proteomes" id="UP000230767"/>
    </source>
</evidence>
<accession>A0A2M7R7M5</accession>
<keyword evidence="3" id="KW-0238">DNA-binding</keyword>
<keyword evidence="5" id="KW-0234">DNA repair</keyword>
<evidence type="ECO:0000256" key="2">
    <source>
        <dbReference type="ARBA" id="ARBA00022763"/>
    </source>
</evidence>
<dbReference type="Gene3D" id="2.40.50.140">
    <property type="entry name" value="Nucleic acid-binding proteins"/>
    <property type="match status" value="1"/>
</dbReference>
<dbReference type="InterPro" id="IPR012340">
    <property type="entry name" value="NA-bd_OB-fold"/>
</dbReference>
<dbReference type="SUPFAM" id="SSF46929">
    <property type="entry name" value="DNA helicase RuvA subunit, C-terminal domain"/>
    <property type="match status" value="1"/>
</dbReference>
<sequence>MIHYLKGKIEFKGEKFLVIEVAGVGYKVFCSPNTLKKISMSKEIKLFTFLYLREETAELYGFLTQDELELFKTLNEISGIGPKTALELSSFGSLENLKKEMEKEEFHQKIKGIGKKKMQKILLELTGKIKEISKKGEEIRDEALDVLVSLGFPGQKAKEVLSRVSREVEDTEGRVKEALK</sequence>
<evidence type="ECO:0000256" key="4">
    <source>
        <dbReference type="ARBA" id="ARBA00023172"/>
    </source>
</evidence>
<dbReference type="AlphaFoldDB" id="A0A2M7R7M5"/>
<evidence type="ECO:0000313" key="7">
    <source>
        <dbReference type="EMBL" id="PIY89572.1"/>
    </source>
</evidence>
<reference evidence="8" key="1">
    <citation type="submission" date="2017-09" db="EMBL/GenBank/DDBJ databases">
        <title>Depth-based differentiation of microbial function through sediment-hosted aquifers and enrichment of novel symbionts in the deep terrestrial subsurface.</title>
        <authorList>
            <person name="Probst A.J."/>
            <person name="Ladd B."/>
            <person name="Jarett J.K."/>
            <person name="Geller-Mcgrath D.E."/>
            <person name="Sieber C.M.K."/>
            <person name="Emerson J.B."/>
            <person name="Anantharaman K."/>
            <person name="Thomas B.C."/>
            <person name="Malmstrom R."/>
            <person name="Stieglmeier M."/>
            <person name="Klingl A."/>
            <person name="Woyke T."/>
            <person name="Ryan C.M."/>
            <person name="Banfield J.F."/>
        </authorList>
    </citation>
    <scope>NUCLEOTIDE SEQUENCE [LARGE SCALE GENOMIC DNA]</scope>
</reference>
<gene>
    <name evidence="7" type="primary">ruvA</name>
    <name evidence="7" type="ORF">COY73_00665</name>
</gene>
<keyword evidence="2" id="KW-0227">DNA damage</keyword>
<dbReference type="EMBL" id="PFLW01000018">
    <property type="protein sequence ID" value="PIY89572.1"/>
    <property type="molecule type" value="Genomic_DNA"/>
</dbReference>
<protein>
    <submittedName>
        <fullName evidence="7">Holliday junction branch migration protein RuvA</fullName>
    </submittedName>
</protein>
<dbReference type="GO" id="GO:0009378">
    <property type="term" value="F:four-way junction helicase activity"/>
    <property type="evidence" value="ECO:0007669"/>
    <property type="project" value="InterPro"/>
</dbReference>
<dbReference type="Gene3D" id="1.10.150.20">
    <property type="entry name" value="5' to 3' exonuclease, C-terminal subdomain"/>
    <property type="match status" value="1"/>
</dbReference>
<dbReference type="InterPro" id="IPR036267">
    <property type="entry name" value="RuvA_C_sf"/>
</dbReference>
<dbReference type="InterPro" id="IPR000085">
    <property type="entry name" value="RuvA"/>
</dbReference>
<keyword evidence="1" id="KW-0963">Cytoplasm</keyword>
<dbReference type="GO" id="GO:0005524">
    <property type="term" value="F:ATP binding"/>
    <property type="evidence" value="ECO:0007669"/>
    <property type="project" value="InterPro"/>
</dbReference>
<dbReference type="GO" id="GO:0006281">
    <property type="term" value="P:DNA repair"/>
    <property type="evidence" value="ECO:0007669"/>
    <property type="project" value="UniProtKB-KW"/>
</dbReference>
<proteinExistence type="inferred from homology"/>
<evidence type="ECO:0000256" key="1">
    <source>
        <dbReference type="ARBA" id="ARBA00022490"/>
    </source>
</evidence>
<dbReference type="InterPro" id="IPR010994">
    <property type="entry name" value="RuvA_2-like"/>
</dbReference>
<dbReference type="GO" id="GO:0006310">
    <property type="term" value="P:DNA recombination"/>
    <property type="evidence" value="ECO:0007669"/>
    <property type="project" value="UniProtKB-KW"/>
</dbReference>
<dbReference type="Gene3D" id="1.10.8.10">
    <property type="entry name" value="DNA helicase RuvA subunit, C-terminal domain"/>
    <property type="match status" value="1"/>
</dbReference>
<feature type="non-terminal residue" evidence="7">
    <location>
        <position position="180"/>
    </location>
</feature>
<dbReference type="SUPFAM" id="SSF47781">
    <property type="entry name" value="RuvA domain 2-like"/>
    <property type="match status" value="1"/>
</dbReference>